<dbReference type="AlphaFoldDB" id="A0A1H0SJH5"/>
<evidence type="ECO:0000256" key="2">
    <source>
        <dbReference type="ARBA" id="ARBA00023125"/>
    </source>
</evidence>
<dbReference type="PANTHER" id="PTHR30055">
    <property type="entry name" value="HTH-TYPE TRANSCRIPTIONAL REGULATOR RUTR"/>
    <property type="match status" value="1"/>
</dbReference>
<dbReference type="OrthoDB" id="3173376at2"/>
<dbReference type="PROSITE" id="PS50977">
    <property type="entry name" value="HTH_TETR_2"/>
    <property type="match status" value="1"/>
</dbReference>
<dbReference type="SUPFAM" id="SSF46689">
    <property type="entry name" value="Homeodomain-like"/>
    <property type="match status" value="1"/>
</dbReference>
<evidence type="ECO:0000256" key="4">
    <source>
        <dbReference type="PROSITE-ProRule" id="PRU00335"/>
    </source>
</evidence>
<dbReference type="EMBL" id="FNIE01000028">
    <property type="protein sequence ID" value="SDP41805.1"/>
    <property type="molecule type" value="Genomic_DNA"/>
</dbReference>
<dbReference type="InterPro" id="IPR009057">
    <property type="entry name" value="Homeodomain-like_sf"/>
</dbReference>
<feature type="DNA-binding region" description="H-T-H motif" evidence="4">
    <location>
        <begin position="36"/>
        <end position="55"/>
    </location>
</feature>
<dbReference type="InterPro" id="IPR036271">
    <property type="entry name" value="Tet_transcr_reg_TetR-rel_C_sf"/>
</dbReference>
<dbReference type="Pfam" id="PF00440">
    <property type="entry name" value="TetR_N"/>
    <property type="match status" value="1"/>
</dbReference>
<dbReference type="GO" id="GO:0003700">
    <property type="term" value="F:DNA-binding transcription factor activity"/>
    <property type="evidence" value="ECO:0007669"/>
    <property type="project" value="TreeGrafter"/>
</dbReference>
<dbReference type="GO" id="GO:0000976">
    <property type="term" value="F:transcription cis-regulatory region binding"/>
    <property type="evidence" value="ECO:0007669"/>
    <property type="project" value="TreeGrafter"/>
</dbReference>
<dbReference type="Gene3D" id="1.10.357.10">
    <property type="entry name" value="Tetracycline Repressor, domain 2"/>
    <property type="match status" value="1"/>
</dbReference>
<keyword evidence="3" id="KW-0804">Transcription</keyword>
<dbReference type="InterPro" id="IPR025996">
    <property type="entry name" value="MT1864/Rv1816-like_C"/>
</dbReference>
<name>A0A1H0SJH5_9ACTN</name>
<sequence length="223" mass="23459">MNADGRRASYHHGNLASALEEAGVELARGGGPDAVVLREAARRARVSAAAAYRHFASQQDLLEQVKHRALSMLAQRMRAALAAVPQGSDPGETAVARFKAGCRAYVEFARAEPGCFATAFRRTAAEPPPVKGDPGMVGDEAFQLLGSLVDALVDTGRMPSGARPGADVAVWATVHGIAVLLLDGPLRHLPQQVQDAAIDRTFRMIVDGLACTSVDEVPGRAGD</sequence>
<dbReference type="STRING" id="310781.SAMN05216259_12857"/>
<keyword evidence="1" id="KW-0805">Transcription regulation</keyword>
<dbReference type="PANTHER" id="PTHR30055:SF234">
    <property type="entry name" value="HTH-TYPE TRANSCRIPTIONAL REGULATOR BETI"/>
    <property type="match status" value="1"/>
</dbReference>
<reference evidence="6 7" key="1">
    <citation type="submission" date="2016-10" db="EMBL/GenBank/DDBJ databases">
        <authorList>
            <person name="de Groot N.N."/>
        </authorList>
    </citation>
    <scope>NUCLEOTIDE SEQUENCE [LARGE SCALE GENOMIC DNA]</scope>
    <source>
        <strain evidence="6 7">CGMCC 4.2022</strain>
    </source>
</reference>
<dbReference type="Pfam" id="PF13305">
    <property type="entry name" value="TetR_C_33"/>
    <property type="match status" value="1"/>
</dbReference>
<evidence type="ECO:0000256" key="1">
    <source>
        <dbReference type="ARBA" id="ARBA00023015"/>
    </source>
</evidence>
<organism evidence="6 7">
    <name type="scientific">Actinacidiphila guanduensis</name>
    <dbReference type="NCBI Taxonomy" id="310781"/>
    <lineage>
        <taxon>Bacteria</taxon>
        <taxon>Bacillati</taxon>
        <taxon>Actinomycetota</taxon>
        <taxon>Actinomycetes</taxon>
        <taxon>Kitasatosporales</taxon>
        <taxon>Streptomycetaceae</taxon>
        <taxon>Actinacidiphila</taxon>
    </lineage>
</organism>
<evidence type="ECO:0000313" key="7">
    <source>
        <dbReference type="Proteomes" id="UP000199341"/>
    </source>
</evidence>
<evidence type="ECO:0000256" key="3">
    <source>
        <dbReference type="ARBA" id="ARBA00023163"/>
    </source>
</evidence>
<gene>
    <name evidence="6" type="ORF">SAMN05216259_12857</name>
</gene>
<evidence type="ECO:0000259" key="5">
    <source>
        <dbReference type="PROSITE" id="PS50977"/>
    </source>
</evidence>
<evidence type="ECO:0000313" key="6">
    <source>
        <dbReference type="EMBL" id="SDP41805.1"/>
    </source>
</evidence>
<accession>A0A1H0SJH5</accession>
<dbReference type="InterPro" id="IPR001647">
    <property type="entry name" value="HTH_TetR"/>
</dbReference>
<dbReference type="SUPFAM" id="SSF48498">
    <property type="entry name" value="Tetracyclin repressor-like, C-terminal domain"/>
    <property type="match status" value="1"/>
</dbReference>
<keyword evidence="7" id="KW-1185">Reference proteome</keyword>
<feature type="domain" description="HTH tetR-type" evidence="5">
    <location>
        <begin position="13"/>
        <end position="73"/>
    </location>
</feature>
<dbReference type="Proteomes" id="UP000199341">
    <property type="component" value="Unassembled WGS sequence"/>
</dbReference>
<proteinExistence type="predicted"/>
<protein>
    <submittedName>
        <fullName evidence="6">Transcriptional regulator, TetR family</fullName>
    </submittedName>
</protein>
<keyword evidence="2 4" id="KW-0238">DNA-binding</keyword>
<dbReference type="InterPro" id="IPR050109">
    <property type="entry name" value="HTH-type_TetR-like_transc_reg"/>
</dbReference>